<protein>
    <recommendedName>
        <fullName evidence="7">Cytochrome C biogenesis protein transmembrane domain-containing protein</fullName>
    </recommendedName>
</protein>
<dbReference type="PANTHER" id="PTHR31272:SF4">
    <property type="entry name" value="CYTOCHROME C-TYPE BIOGENESIS PROTEIN HI_1454-RELATED"/>
    <property type="match status" value="1"/>
</dbReference>
<dbReference type="PANTHER" id="PTHR31272">
    <property type="entry name" value="CYTOCHROME C-TYPE BIOGENESIS PROTEIN HI_1454-RELATED"/>
    <property type="match status" value="1"/>
</dbReference>
<keyword evidence="4 6" id="KW-1133">Transmembrane helix</keyword>
<dbReference type="GO" id="GO:0017004">
    <property type="term" value="P:cytochrome complex assembly"/>
    <property type="evidence" value="ECO:0007669"/>
    <property type="project" value="InterPro"/>
</dbReference>
<evidence type="ECO:0000256" key="4">
    <source>
        <dbReference type="ARBA" id="ARBA00022989"/>
    </source>
</evidence>
<reference evidence="8 9" key="1">
    <citation type="journal article" date="2016" name="Nat. Commun.">
        <title>Thousands of microbial genomes shed light on interconnected biogeochemical processes in an aquifer system.</title>
        <authorList>
            <person name="Anantharaman K."/>
            <person name="Brown C.T."/>
            <person name="Hug L.A."/>
            <person name="Sharon I."/>
            <person name="Castelle C.J."/>
            <person name="Probst A.J."/>
            <person name="Thomas B.C."/>
            <person name="Singh A."/>
            <person name="Wilkins M.J."/>
            <person name="Karaoz U."/>
            <person name="Brodie E.L."/>
            <person name="Williams K.H."/>
            <person name="Hubbard S.S."/>
            <person name="Banfield J.F."/>
        </authorList>
    </citation>
    <scope>NUCLEOTIDE SEQUENCE [LARGE SCALE GENOMIC DNA]</scope>
</reference>
<evidence type="ECO:0000313" key="9">
    <source>
        <dbReference type="Proteomes" id="UP000176834"/>
    </source>
</evidence>
<dbReference type="AlphaFoldDB" id="A0A1F8F144"/>
<feature type="domain" description="Cytochrome C biogenesis protein transmembrane" evidence="7">
    <location>
        <begin position="8"/>
        <end position="225"/>
    </location>
</feature>
<name>A0A1F8F144_9BACT</name>
<evidence type="ECO:0000313" key="8">
    <source>
        <dbReference type="EMBL" id="OGN06843.1"/>
    </source>
</evidence>
<evidence type="ECO:0000256" key="1">
    <source>
        <dbReference type="ARBA" id="ARBA00004141"/>
    </source>
</evidence>
<feature type="transmembrane region" description="Helical" evidence="6">
    <location>
        <begin position="95"/>
        <end position="113"/>
    </location>
</feature>
<comment type="caution">
    <text evidence="8">The sequence shown here is derived from an EMBL/GenBank/DDBJ whole genome shotgun (WGS) entry which is preliminary data.</text>
</comment>
<organism evidence="8 9">
    <name type="scientific">Candidatus Yanofskybacteria bacterium RIFCSPHIGHO2_02_FULL_38_22b</name>
    <dbReference type="NCBI Taxonomy" id="1802673"/>
    <lineage>
        <taxon>Bacteria</taxon>
        <taxon>Candidatus Yanofskyibacteriota</taxon>
    </lineage>
</organism>
<feature type="transmembrane region" description="Helical" evidence="6">
    <location>
        <begin position="61"/>
        <end position="88"/>
    </location>
</feature>
<evidence type="ECO:0000256" key="3">
    <source>
        <dbReference type="ARBA" id="ARBA00022692"/>
    </source>
</evidence>
<dbReference type="Proteomes" id="UP000176834">
    <property type="component" value="Unassembled WGS sequence"/>
</dbReference>
<sequence length="255" mass="28254">MPEFNVAITISAFIAGVLTFFAPCTLPLVPAFLGIISGAQVQDLNDLSKTQEIRGRIFKNAVFYVLGFSIIFILFGVVFSFLGSIFLIRQVLEKLGSLFIIAFGLVLLGWLQIPWLSFDRQVRVPQLFYRVSLFNSFVLGALFALGWSPCVGPLLGSILFLASTSSTVLEGVFLLIVFSIGLGIPFLVTALLIGKAFGAFSGWSSFLSIINKIAGVLLIFIGFLLIFGKFTLVHTYFKLYFYNFQAFEIFINKFL</sequence>
<feature type="transmembrane region" description="Helical" evidence="6">
    <location>
        <begin position="213"/>
        <end position="232"/>
    </location>
</feature>
<dbReference type="Pfam" id="PF02683">
    <property type="entry name" value="DsbD_TM"/>
    <property type="match status" value="1"/>
</dbReference>
<dbReference type="InterPro" id="IPR051790">
    <property type="entry name" value="Cytochrome_c-biogenesis_DsbD"/>
</dbReference>
<comment type="subcellular location">
    <subcellularLocation>
        <location evidence="1">Membrane</location>
        <topology evidence="1">Multi-pass membrane protein</topology>
    </subcellularLocation>
</comment>
<dbReference type="EMBL" id="MGJN01000014">
    <property type="protein sequence ID" value="OGN06843.1"/>
    <property type="molecule type" value="Genomic_DNA"/>
</dbReference>
<feature type="transmembrane region" description="Helical" evidence="6">
    <location>
        <begin position="133"/>
        <end position="160"/>
    </location>
</feature>
<evidence type="ECO:0000259" key="7">
    <source>
        <dbReference type="Pfam" id="PF02683"/>
    </source>
</evidence>
<comment type="similarity">
    <text evidence="2">Belongs to the DsbD family.</text>
</comment>
<dbReference type="InterPro" id="IPR003834">
    <property type="entry name" value="Cyt_c_assmbl_TM_dom"/>
</dbReference>
<accession>A0A1F8F144</accession>
<keyword evidence="3 6" id="KW-0812">Transmembrane</keyword>
<gene>
    <name evidence="8" type="ORF">A3B86_03015</name>
</gene>
<proteinExistence type="inferred from homology"/>
<feature type="transmembrane region" description="Helical" evidence="6">
    <location>
        <begin position="172"/>
        <end position="193"/>
    </location>
</feature>
<feature type="transmembrane region" description="Helical" evidence="6">
    <location>
        <begin position="12"/>
        <end position="41"/>
    </location>
</feature>
<evidence type="ECO:0000256" key="5">
    <source>
        <dbReference type="ARBA" id="ARBA00023136"/>
    </source>
</evidence>
<keyword evidence="5 6" id="KW-0472">Membrane</keyword>
<dbReference type="GO" id="GO:0016020">
    <property type="term" value="C:membrane"/>
    <property type="evidence" value="ECO:0007669"/>
    <property type="project" value="UniProtKB-SubCell"/>
</dbReference>
<evidence type="ECO:0000256" key="2">
    <source>
        <dbReference type="ARBA" id="ARBA00006143"/>
    </source>
</evidence>
<evidence type="ECO:0000256" key="6">
    <source>
        <dbReference type="SAM" id="Phobius"/>
    </source>
</evidence>